<name>A0A1X9LKI7_9MICO</name>
<protein>
    <recommendedName>
        <fullName evidence="1">Ferritin-like domain-containing protein</fullName>
    </recommendedName>
</protein>
<dbReference type="Proteomes" id="UP000192775">
    <property type="component" value="Chromosome"/>
</dbReference>
<accession>A0A1X9LKI7</accession>
<dbReference type="KEGG" id="cphy:B5808_11015"/>
<sequence>MARVFGFLRRPTVRIELPRLRPRVDPASYPRVNLEDLTPEVIPYLGQAAYVQLAVFEEVSDAIEGAPDVPSKQRLTSPAGKALDKYERLVAELRRLVDDPNAVIGPFTPGIDRYRALVKGSDWHEQLLSVYLTAGILDDFFTLLASGLPGDVSGRCIAILRADTGRDTIADVLSEAISADRMLGSRLALWGRRVVGDTLLVARSAIHLSGNPASDEQRIEPVFTEIVAGHTRRMDRLGLTA</sequence>
<dbReference type="InterPro" id="IPR059125">
    <property type="entry name" value="Ferritin_actino"/>
</dbReference>
<dbReference type="InterPro" id="IPR012347">
    <property type="entry name" value="Ferritin-like"/>
</dbReference>
<feature type="domain" description="Ferritin-like" evidence="1">
    <location>
        <begin position="41"/>
        <end position="202"/>
    </location>
</feature>
<dbReference type="Pfam" id="PF13794">
    <property type="entry name" value="MiaE_2"/>
    <property type="match status" value="1"/>
</dbReference>
<evidence type="ECO:0000259" key="1">
    <source>
        <dbReference type="Pfam" id="PF13794"/>
    </source>
</evidence>
<dbReference type="Gene3D" id="1.20.1260.10">
    <property type="match status" value="1"/>
</dbReference>
<evidence type="ECO:0000313" key="3">
    <source>
        <dbReference type="Proteomes" id="UP000192775"/>
    </source>
</evidence>
<dbReference type="STRING" id="1619308.B5808_11015"/>
<evidence type="ECO:0000313" key="2">
    <source>
        <dbReference type="EMBL" id="ARJ05693.1"/>
    </source>
</evidence>
<organism evidence="2 3">
    <name type="scientific">Cnuibacter physcomitrellae</name>
    <dbReference type="NCBI Taxonomy" id="1619308"/>
    <lineage>
        <taxon>Bacteria</taxon>
        <taxon>Bacillati</taxon>
        <taxon>Actinomycetota</taxon>
        <taxon>Actinomycetes</taxon>
        <taxon>Micrococcales</taxon>
        <taxon>Microbacteriaceae</taxon>
        <taxon>Cnuibacter</taxon>
    </lineage>
</organism>
<gene>
    <name evidence="2" type="ORF">B5808_11015</name>
</gene>
<keyword evidence="3" id="KW-1185">Reference proteome</keyword>
<proteinExistence type="predicted"/>
<dbReference type="AlphaFoldDB" id="A0A1X9LKI7"/>
<reference evidence="2 3" key="1">
    <citation type="submission" date="2017-04" db="EMBL/GenBank/DDBJ databases">
        <authorList>
            <person name="Afonso C.L."/>
            <person name="Miller P.J."/>
            <person name="Scott M.A."/>
            <person name="Spackman E."/>
            <person name="Goraichik I."/>
            <person name="Dimitrov K.M."/>
            <person name="Suarez D.L."/>
            <person name="Swayne D.E."/>
        </authorList>
    </citation>
    <scope>NUCLEOTIDE SEQUENCE [LARGE SCALE GENOMIC DNA]</scope>
    <source>
        <strain evidence="3">XA(T)</strain>
    </source>
</reference>
<dbReference type="EMBL" id="CP020715">
    <property type="protein sequence ID" value="ARJ05693.1"/>
    <property type="molecule type" value="Genomic_DNA"/>
</dbReference>